<evidence type="ECO:0000256" key="3">
    <source>
        <dbReference type="ARBA" id="ARBA00004947"/>
    </source>
</evidence>
<dbReference type="InterPro" id="IPR005886">
    <property type="entry name" value="UDP_G4E"/>
</dbReference>
<dbReference type="Gene3D" id="3.40.50.720">
    <property type="entry name" value="NAD(P)-binding Rossmann-like Domain"/>
    <property type="match status" value="1"/>
</dbReference>
<dbReference type="Proteomes" id="UP000234479">
    <property type="component" value="Unassembled WGS sequence"/>
</dbReference>
<comment type="catalytic activity">
    <reaction evidence="1 10">
        <text>UDP-alpha-D-glucose = UDP-alpha-D-galactose</text>
        <dbReference type="Rhea" id="RHEA:22168"/>
        <dbReference type="ChEBI" id="CHEBI:58885"/>
        <dbReference type="ChEBI" id="CHEBI:66914"/>
        <dbReference type="EC" id="5.1.3.2"/>
    </reaction>
</comment>
<gene>
    <name evidence="12" type="primary">galE</name>
    <name evidence="12" type="ORF">SGCZBJ_02035</name>
</gene>
<evidence type="ECO:0000256" key="5">
    <source>
        <dbReference type="ARBA" id="ARBA00013189"/>
    </source>
</evidence>
<comment type="subunit">
    <text evidence="10">Homodimer.</text>
</comment>
<evidence type="ECO:0000313" key="12">
    <source>
        <dbReference type="EMBL" id="PLR28529.1"/>
    </source>
</evidence>
<dbReference type="UniPathway" id="UPA00214"/>
<evidence type="ECO:0000256" key="4">
    <source>
        <dbReference type="ARBA" id="ARBA00007637"/>
    </source>
</evidence>
<dbReference type="OrthoDB" id="9801785at2"/>
<evidence type="ECO:0000256" key="10">
    <source>
        <dbReference type="RuleBase" id="RU366046"/>
    </source>
</evidence>
<dbReference type="EC" id="5.1.3.2" evidence="5 10"/>
<comment type="cofactor">
    <cofactor evidence="2 10">
        <name>NAD(+)</name>
        <dbReference type="ChEBI" id="CHEBI:57540"/>
    </cofactor>
</comment>
<keyword evidence="7 10" id="KW-0520">NAD</keyword>
<protein>
    <recommendedName>
        <fullName evidence="6 10">UDP-glucose 4-epimerase</fullName>
        <ecNumber evidence="5 10">5.1.3.2</ecNumber>
    </recommendedName>
</protein>
<evidence type="ECO:0000256" key="6">
    <source>
        <dbReference type="ARBA" id="ARBA00018569"/>
    </source>
</evidence>
<evidence type="ECO:0000259" key="11">
    <source>
        <dbReference type="Pfam" id="PF01370"/>
    </source>
</evidence>
<comment type="pathway">
    <text evidence="3 10">Carbohydrate metabolism; galactose metabolism.</text>
</comment>
<dbReference type="PANTHER" id="PTHR43725">
    <property type="entry name" value="UDP-GLUCOSE 4-EPIMERASE"/>
    <property type="match status" value="1"/>
</dbReference>
<dbReference type="AlphaFoldDB" id="A0A2N5DR47"/>
<dbReference type="Pfam" id="PF01370">
    <property type="entry name" value="Epimerase"/>
    <property type="match status" value="1"/>
</dbReference>
<dbReference type="NCBIfam" id="TIGR01179">
    <property type="entry name" value="galE"/>
    <property type="match status" value="1"/>
</dbReference>
<comment type="similarity">
    <text evidence="4 10">Belongs to the NAD(P)-dependent epimerase/dehydratase family.</text>
</comment>
<proteinExistence type="inferred from homology"/>
<keyword evidence="8 10" id="KW-0413">Isomerase</keyword>
<dbReference type="RefSeq" id="WP_101716372.1">
    <property type="nucleotide sequence ID" value="NZ_PJRS01000008.1"/>
</dbReference>
<dbReference type="Gene3D" id="3.90.25.10">
    <property type="entry name" value="UDP-galactose 4-epimerase, domain 1"/>
    <property type="match status" value="1"/>
</dbReference>
<dbReference type="InterPro" id="IPR036291">
    <property type="entry name" value="NAD(P)-bd_dom_sf"/>
</dbReference>
<dbReference type="PANTHER" id="PTHR43725:SF53">
    <property type="entry name" value="UDP-ARABINOSE 4-EPIMERASE 1"/>
    <property type="match status" value="1"/>
</dbReference>
<evidence type="ECO:0000256" key="2">
    <source>
        <dbReference type="ARBA" id="ARBA00001911"/>
    </source>
</evidence>
<dbReference type="GO" id="GO:0033499">
    <property type="term" value="P:galactose catabolic process via UDP-galactose, Leloir pathway"/>
    <property type="evidence" value="ECO:0007669"/>
    <property type="project" value="TreeGrafter"/>
</dbReference>
<feature type="domain" description="NAD-dependent epimerase/dehydratase" evidence="11">
    <location>
        <begin position="5"/>
        <end position="253"/>
    </location>
</feature>
<keyword evidence="9 10" id="KW-0119">Carbohydrate metabolism</keyword>
<organism evidence="12 13">
    <name type="scientific">Caulobacter zeae</name>
    <dbReference type="NCBI Taxonomy" id="2055137"/>
    <lineage>
        <taxon>Bacteria</taxon>
        <taxon>Pseudomonadati</taxon>
        <taxon>Pseudomonadota</taxon>
        <taxon>Alphaproteobacteria</taxon>
        <taxon>Caulobacterales</taxon>
        <taxon>Caulobacteraceae</taxon>
        <taxon>Caulobacter</taxon>
    </lineage>
</organism>
<reference evidence="12 13" key="1">
    <citation type="submission" date="2017-12" db="EMBL/GenBank/DDBJ databases">
        <title>The genome sequence of Caulobacter sp. 410.</title>
        <authorList>
            <person name="Gao J."/>
            <person name="Mao X."/>
            <person name="Sun J."/>
        </authorList>
    </citation>
    <scope>NUCLEOTIDE SEQUENCE [LARGE SCALE GENOMIC DNA]</scope>
    <source>
        <strain evidence="12 13">410</strain>
    </source>
</reference>
<dbReference type="EMBL" id="PJRS01000008">
    <property type="protein sequence ID" value="PLR28529.1"/>
    <property type="molecule type" value="Genomic_DNA"/>
</dbReference>
<name>A0A2N5DR47_9CAUL</name>
<evidence type="ECO:0000256" key="7">
    <source>
        <dbReference type="ARBA" id="ARBA00023027"/>
    </source>
</evidence>
<evidence type="ECO:0000256" key="8">
    <source>
        <dbReference type="ARBA" id="ARBA00023235"/>
    </source>
</evidence>
<comment type="caution">
    <text evidence="12">The sequence shown here is derived from an EMBL/GenBank/DDBJ whole genome shotgun (WGS) entry which is preliminary data.</text>
</comment>
<dbReference type="SUPFAM" id="SSF51735">
    <property type="entry name" value="NAD(P)-binding Rossmann-fold domains"/>
    <property type="match status" value="1"/>
</dbReference>
<accession>A0A2N5DR47</accession>
<dbReference type="InterPro" id="IPR001509">
    <property type="entry name" value="Epimerase_deHydtase"/>
</dbReference>
<evidence type="ECO:0000256" key="1">
    <source>
        <dbReference type="ARBA" id="ARBA00000083"/>
    </source>
</evidence>
<dbReference type="CDD" id="cd05247">
    <property type="entry name" value="UDP_G4E_1_SDR_e"/>
    <property type="match status" value="1"/>
</dbReference>
<evidence type="ECO:0000256" key="9">
    <source>
        <dbReference type="ARBA" id="ARBA00023277"/>
    </source>
</evidence>
<dbReference type="GO" id="GO:0003978">
    <property type="term" value="F:UDP-glucose 4-epimerase activity"/>
    <property type="evidence" value="ECO:0007669"/>
    <property type="project" value="UniProtKB-UniRule"/>
</dbReference>
<sequence>MSQAILVAGGAGYIGSHTCLRLAEAGYTPVVYDNLSNGWKSFVQWGPLEVGDINDAARLDEVFAKHRPAAVIHFAAFIEVGFSVAEPGPFYGNNVGGAITLIEAARRAGVNKLVFSSTCATYGAPVRVPMDESHPQAPLNPYGRSKLMVEEILRDMDRYKGFRSVALRYFNAAGADPEGRIGEKHEPETHAIPLAIAAARGERDKFMLFGSDYDTRDGTCVRDYIHVLDLADAHVAALKWLLADKESAAFNLGTGTGTTVKELIGAIERRSNRPFPLEPAPRRDGDAPSLVADNSKARELLGWTPRYGLDDIIEHAWAWHAGGAATLKR</sequence>
<evidence type="ECO:0000313" key="13">
    <source>
        <dbReference type="Proteomes" id="UP000234479"/>
    </source>
</evidence>
<keyword evidence="13" id="KW-1185">Reference proteome</keyword>